<protein>
    <recommendedName>
        <fullName evidence="2">EF-hand domain-containing protein</fullName>
    </recommendedName>
</protein>
<evidence type="ECO:0000259" key="2">
    <source>
        <dbReference type="PROSITE" id="PS50222"/>
    </source>
</evidence>
<proteinExistence type="predicted"/>
<evidence type="ECO:0000313" key="3">
    <source>
        <dbReference type="EMBL" id="CAE7170566.1"/>
    </source>
</evidence>
<dbReference type="AlphaFoldDB" id="A0A812ITR7"/>
<comment type="caution">
    <text evidence="3">The sequence shown here is derived from an EMBL/GenBank/DDBJ whole genome shotgun (WGS) entry which is preliminary data.</text>
</comment>
<dbReference type="InterPro" id="IPR011992">
    <property type="entry name" value="EF-hand-dom_pair"/>
</dbReference>
<organism evidence="3 4">
    <name type="scientific">Symbiodinium pilosum</name>
    <name type="common">Dinoflagellate</name>
    <dbReference type="NCBI Taxonomy" id="2952"/>
    <lineage>
        <taxon>Eukaryota</taxon>
        <taxon>Sar</taxon>
        <taxon>Alveolata</taxon>
        <taxon>Dinophyceae</taxon>
        <taxon>Suessiales</taxon>
        <taxon>Symbiodiniaceae</taxon>
        <taxon>Symbiodinium</taxon>
    </lineage>
</organism>
<keyword evidence="4" id="KW-1185">Reference proteome</keyword>
<feature type="domain" description="EF-hand" evidence="2">
    <location>
        <begin position="4"/>
        <end position="39"/>
    </location>
</feature>
<dbReference type="PROSITE" id="PS00018">
    <property type="entry name" value="EF_HAND_1"/>
    <property type="match status" value="1"/>
</dbReference>
<reference evidence="3" key="1">
    <citation type="submission" date="2021-02" db="EMBL/GenBank/DDBJ databases">
        <authorList>
            <person name="Dougan E. K."/>
            <person name="Rhodes N."/>
            <person name="Thang M."/>
            <person name="Chan C."/>
        </authorList>
    </citation>
    <scope>NUCLEOTIDE SEQUENCE</scope>
</reference>
<dbReference type="PROSITE" id="PS50222">
    <property type="entry name" value="EF_HAND_2"/>
    <property type="match status" value="1"/>
</dbReference>
<sequence length="500" mass="55701">MEVHAEEYVDLCISRADANSDGKIDLDEFVHLLVLHLPDARIAADAEFVTNPQECLRRWSQERAQRLAKRVLKATLDRMGMQRLAICTSVTLGAGMVEAMLLVNWSHPAAFLFLLRYATEQLLPSVVWLTQDPALVANAMGYSATEILLQIDDPVEKASRLLAAGQCHAVRSVAAGFGLLGQLFRFAQITTTTRKQFDERVEKGEEPPLSSGPEERVIRLCGDFSFATYTTASRKGKYHVLPVLDPSSMRMLAEKITFGFRYPLFLGVKTKLWGQPEQKIFCLEVDGTERTEILLFGRARKIGIAQASNAFRAISAVVIQSLSKQGVDISSIRLLRVYLGDSHELAVTGPRTYFRRPVSNLLLRDQLSGDTAHVVDQVSAVKVQKSMGQPLPRLIHYPSTAETVNAAYALARLDKNSCDPKQTLILCERDWGAQQVRELNAGFQVLSAAEIIDDLLREVRQWARHGFSGREIQSELDRRDAVTLKLLRSAMHASASSVQK</sequence>
<evidence type="ECO:0000313" key="4">
    <source>
        <dbReference type="Proteomes" id="UP000649617"/>
    </source>
</evidence>
<dbReference type="Proteomes" id="UP000649617">
    <property type="component" value="Unassembled WGS sequence"/>
</dbReference>
<name>A0A812ITR7_SYMPI</name>
<dbReference type="EMBL" id="CAJNIZ010000603">
    <property type="protein sequence ID" value="CAE7170566.1"/>
    <property type="molecule type" value="Genomic_DNA"/>
</dbReference>
<dbReference type="OrthoDB" id="2111127at2759"/>
<dbReference type="InterPro" id="IPR046627">
    <property type="entry name" value="DUF6739"/>
</dbReference>
<evidence type="ECO:0000256" key="1">
    <source>
        <dbReference type="ARBA" id="ARBA00022837"/>
    </source>
</evidence>
<dbReference type="InterPro" id="IPR018247">
    <property type="entry name" value="EF_Hand_1_Ca_BS"/>
</dbReference>
<keyword evidence="1" id="KW-0106">Calcium</keyword>
<dbReference type="GO" id="GO:0005509">
    <property type="term" value="F:calcium ion binding"/>
    <property type="evidence" value="ECO:0007669"/>
    <property type="project" value="InterPro"/>
</dbReference>
<gene>
    <name evidence="3" type="ORF">SPIL2461_LOCUS707</name>
</gene>
<accession>A0A812ITR7</accession>
<dbReference type="Pfam" id="PF20524">
    <property type="entry name" value="DUF6739"/>
    <property type="match status" value="2"/>
</dbReference>
<dbReference type="InterPro" id="IPR002048">
    <property type="entry name" value="EF_hand_dom"/>
</dbReference>
<dbReference type="SUPFAM" id="SSF47473">
    <property type="entry name" value="EF-hand"/>
    <property type="match status" value="1"/>
</dbReference>